<dbReference type="InterPro" id="IPR014782">
    <property type="entry name" value="Peptidase_M1_dom"/>
</dbReference>
<keyword evidence="3" id="KW-0732">Signal</keyword>
<dbReference type="OrthoDB" id="9814383at2"/>
<gene>
    <name evidence="5" type="ORF">C8P63_101104</name>
</gene>
<name>A0A2T6C9A1_9BACL</name>
<dbReference type="EMBL" id="QBKR01000001">
    <property type="protein sequence ID" value="PTX64885.1"/>
    <property type="molecule type" value="Genomic_DNA"/>
</dbReference>
<proteinExistence type="predicted"/>
<dbReference type="CDD" id="cd09604">
    <property type="entry name" value="M1_APN_like"/>
    <property type="match status" value="1"/>
</dbReference>
<dbReference type="AlphaFoldDB" id="A0A2T6C9A1"/>
<dbReference type="SUPFAM" id="SSF55486">
    <property type="entry name" value="Metalloproteases ('zincins'), catalytic domain"/>
    <property type="match status" value="1"/>
</dbReference>
<dbReference type="InterPro" id="IPR034015">
    <property type="entry name" value="M1_LTA4H"/>
</dbReference>
<feature type="signal peptide" evidence="3">
    <location>
        <begin position="1"/>
        <end position="25"/>
    </location>
</feature>
<feature type="active site" description="Proton acceptor" evidence="1">
    <location>
        <position position="328"/>
    </location>
</feature>
<comment type="cofactor">
    <cofactor evidence="2">
        <name>Zn(2+)</name>
        <dbReference type="ChEBI" id="CHEBI:29105"/>
    </cofactor>
    <text evidence="2">Binds 1 zinc ion per subunit.</text>
</comment>
<feature type="chain" id="PRO_5015663193" evidence="3">
    <location>
        <begin position="26"/>
        <end position="480"/>
    </location>
</feature>
<dbReference type="Proteomes" id="UP000244240">
    <property type="component" value="Unassembled WGS sequence"/>
</dbReference>
<dbReference type="Pfam" id="PF01433">
    <property type="entry name" value="Peptidase_M1"/>
    <property type="match status" value="1"/>
</dbReference>
<feature type="active site" description="Proton donor" evidence="1">
    <location>
        <position position="408"/>
    </location>
</feature>
<feature type="domain" description="Peptidase M1 membrane alanine aminopeptidase" evidence="4">
    <location>
        <begin position="267"/>
        <end position="467"/>
    </location>
</feature>
<dbReference type="PANTHER" id="PTHR45726:SF3">
    <property type="entry name" value="LEUKOTRIENE A-4 HYDROLASE"/>
    <property type="match status" value="1"/>
</dbReference>
<keyword evidence="2" id="KW-0862">Zinc</keyword>
<keyword evidence="2" id="KW-0479">Metal-binding</keyword>
<sequence>MKRRLFFAVTFMLALAMLLESTCVAAERGVPDLRERPYYSIQAKYNDAASKVTGHFSVKVPVRGEALTELYFHLYPNAFDDWKWGAESRPEEPGYLKVRDVKVDGVKARHKNKGTLLNVQLPTPVRPGETTQVEMDYVLKIPKGGMRLNRFKNTAFLAQWYPMLAVKDREGWHIDPYTSTGDPFYSRMSDFEVTFDIPEGYQLITTAQDFPDPVSSSVTLRQANVRDFAAVITKDYEPVRGKAGKTKVNLWYQKGMEDVAQELHDAAIAGMEFFGKYFGPYPYKEVDVVLGETGYGIAGMEYPGLVTSLDKITTRKGERPAVNVVAHELAHQWWYGVVGNNQVKEPWLDEGLTTFSEFLFMEEKMGEDERDLLVKAAERTDEINREKGITSVESLYQYSDPIYGLMVYTRPAAMMWKLVDKLGKDKVLEIMSTYYDRYRFQTATTRDFIRVASEVAGQDLEPFFDRWLYFKKDRAPEKKK</sequence>
<dbReference type="PANTHER" id="PTHR45726">
    <property type="entry name" value="LEUKOTRIENE A-4 HYDROLASE"/>
    <property type="match status" value="1"/>
</dbReference>
<organism evidence="5 6">
    <name type="scientific">Melghirimyces profundicolus</name>
    <dbReference type="NCBI Taxonomy" id="1242148"/>
    <lineage>
        <taxon>Bacteria</taxon>
        <taxon>Bacillati</taxon>
        <taxon>Bacillota</taxon>
        <taxon>Bacilli</taxon>
        <taxon>Bacillales</taxon>
        <taxon>Thermoactinomycetaceae</taxon>
        <taxon>Melghirimyces</taxon>
    </lineage>
</organism>
<reference evidence="5 6" key="1">
    <citation type="submission" date="2018-04" db="EMBL/GenBank/DDBJ databases">
        <title>Genomic Encyclopedia of Archaeal and Bacterial Type Strains, Phase II (KMG-II): from individual species to whole genera.</title>
        <authorList>
            <person name="Goeker M."/>
        </authorList>
    </citation>
    <scope>NUCLEOTIDE SEQUENCE [LARGE SCALE GENOMIC DNA]</scope>
    <source>
        <strain evidence="5 6">DSM 45787</strain>
    </source>
</reference>
<evidence type="ECO:0000256" key="1">
    <source>
        <dbReference type="PIRSR" id="PIRSR634015-1"/>
    </source>
</evidence>
<evidence type="ECO:0000256" key="2">
    <source>
        <dbReference type="PIRSR" id="PIRSR634015-3"/>
    </source>
</evidence>
<evidence type="ECO:0000313" key="6">
    <source>
        <dbReference type="Proteomes" id="UP000244240"/>
    </source>
</evidence>
<feature type="binding site" evidence="2">
    <location>
        <position position="331"/>
    </location>
    <ligand>
        <name>Zn(2+)</name>
        <dbReference type="ChEBI" id="CHEBI:29105"/>
        <note>catalytic</note>
    </ligand>
</feature>
<dbReference type="InterPro" id="IPR027268">
    <property type="entry name" value="Peptidase_M4/M1_CTD_sf"/>
</dbReference>
<comment type="caution">
    <text evidence="5">The sequence shown here is derived from an EMBL/GenBank/DDBJ whole genome shotgun (WGS) entry which is preliminary data.</text>
</comment>
<evidence type="ECO:0000256" key="3">
    <source>
        <dbReference type="SAM" id="SignalP"/>
    </source>
</evidence>
<keyword evidence="6" id="KW-1185">Reference proteome</keyword>
<evidence type="ECO:0000313" key="5">
    <source>
        <dbReference type="EMBL" id="PTX64885.1"/>
    </source>
</evidence>
<evidence type="ECO:0000259" key="4">
    <source>
        <dbReference type="Pfam" id="PF01433"/>
    </source>
</evidence>
<dbReference type="Gene3D" id="1.10.390.10">
    <property type="entry name" value="Neutral Protease Domain 2"/>
    <property type="match status" value="1"/>
</dbReference>
<dbReference type="GO" id="GO:0008270">
    <property type="term" value="F:zinc ion binding"/>
    <property type="evidence" value="ECO:0007669"/>
    <property type="project" value="InterPro"/>
</dbReference>
<feature type="binding site" evidence="2">
    <location>
        <position position="350"/>
    </location>
    <ligand>
        <name>Zn(2+)</name>
        <dbReference type="ChEBI" id="CHEBI:29105"/>
        <note>catalytic</note>
    </ligand>
</feature>
<accession>A0A2T6C9A1</accession>
<protein>
    <submittedName>
        <fullName evidence="5">Peptidase M1-like protein</fullName>
    </submittedName>
</protein>
<dbReference type="GO" id="GO:0008237">
    <property type="term" value="F:metallopeptidase activity"/>
    <property type="evidence" value="ECO:0007669"/>
    <property type="project" value="InterPro"/>
</dbReference>
<feature type="binding site" evidence="2">
    <location>
        <position position="327"/>
    </location>
    <ligand>
        <name>Zn(2+)</name>
        <dbReference type="ChEBI" id="CHEBI:29105"/>
        <note>catalytic</note>
    </ligand>
</feature>
<dbReference type="RefSeq" id="WP_108021377.1">
    <property type="nucleotide sequence ID" value="NZ_QBKR01000001.1"/>
</dbReference>